<dbReference type="PANTHER" id="PTHR42951:SF4">
    <property type="entry name" value="ACYL-COENZYME A THIOESTERASE MBLAC2"/>
    <property type="match status" value="1"/>
</dbReference>
<dbReference type="PANTHER" id="PTHR42951">
    <property type="entry name" value="METALLO-BETA-LACTAMASE DOMAIN-CONTAINING"/>
    <property type="match status" value="1"/>
</dbReference>
<dbReference type="STRING" id="326424.FRAAL4745"/>
<sequence>MVAGSAAGAGQVGRYASPNPGSVNTLWLRTSAGLLVVDTGRSLTDARQAVAAIRRTGQPVAAILITHPHPDHVGGIGVLHQAFPTAPVYASQATVAVMRTDPLGYYDQTRALPHSDYAARLTLPDHVVAPGATVDVGGTQVRTAEFGAGESSDATVYYVPATGDLFVGDLVSNGATPALIEGHTCGWLGELDQVQARFPQAVTLHPGHGGPGRPADLIARQRSYLHQFRELVRAAIAPASPGGATVTPAEQDSIIAVIERNHPGYPPVATLPDLQRANIKAVAGELATTNPAAEPAACRDA</sequence>
<evidence type="ECO:0000313" key="2">
    <source>
        <dbReference type="EMBL" id="CAJ63386.1"/>
    </source>
</evidence>
<reference evidence="2 3" key="1">
    <citation type="journal article" date="2007" name="Genome Res.">
        <title>Genome characteristics of facultatively symbiotic Frankia sp. strains reflect host range and host plant biogeography.</title>
        <authorList>
            <person name="Normand P."/>
            <person name="Lapierre P."/>
            <person name="Tisa L.S."/>
            <person name="Gogarten J.P."/>
            <person name="Alloisio N."/>
            <person name="Bagnarol E."/>
            <person name="Bassi C.A."/>
            <person name="Berry A.M."/>
            <person name="Bickhart D.M."/>
            <person name="Choisne N."/>
            <person name="Couloux A."/>
            <person name="Cournoyer B."/>
            <person name="Cruveiller S."/>
            <person name="Daubin V."/>
            <person name="Demange N."/>
            <person name="Francino M.P."/>
            <person name="Goltsman E."/>
            <person name="Huang Y."/>
            <person name="Kopp O.R."/>
            <person name="Labarre L."/>
            <person name="Lapidus A."/>
            <person name="Lavire C."/>
            <person name="Marechal J."/>
            <person name="Martinez M."/>
            <person name="Mastronunzio J.E."/>
            <person name="Mullin B.C."/>
            <person name="Niemann J."/>
            <person name="Pujic P."/>
            <person name="Rawnsley T."/>
            <person name="Rouy Z."/>
            <person name="Schenowitz C."/>
            <person name="Sellstedt A."/>
            <person name="Tavares F."/>
            <person name="Tomkins J.P."/>
            <person name="Vallenet D."/>
            <person name="Valverde C."/>
            <person name="Wall L.G."/>
            <person name="Wang Y."/>
            <person name="Medigue C."/>
            <person name="Benson D.R."/>
        </authorList>
    </citation>
    <scope>NUCLEOTIDE SEQUENCE [LARGE SCALE GENOMIC DNA]</scope>
    <source>
        <strain evidence="3">DSM 45986 / CECT 9034 / ACN14a</strain>
    </source>
</reference>
<dbReference type="InterPro" id="IPR050855">
    <property type="entry name" value="NDM-1-like"/>
</dbReference>
<dbReference type="AlphaFoldDB" id="Q0RGK1"/>
<name>Q0RGK1_FRAAA</name>
<evidence type="ECO:0000259" key="1">
    <source>
        <dbReference type="SMART" id="SM00849"/>
    </source>
</evidence>
<dbReference type="InterPro" id="IPR036866">
    <property type="entry name" value="RibonucZ/Hydroxyglut_hydro"/>
</dbReference>
<proteinExistence type="predicted"/>
<dbReference type="SMART" id="SM00849">
    <property type="entry name" value="Lactamase_B"/>
    <property type="match status" value="1"/>
</dbReference>
<keyword evidence="2" id="KW-0378">Hydrolase</keyword>
<evidence type="ECO:0000313" key="3">
    <source>
        <dbReference type="Proteomes" id="UP000000657"/>
    </source>
</evidence>
<dbReference type="Gene3D" id="3.60.15.10">
    <property type="entry name" value="Ribonuclease Z/Hydroxyacylglutathione hydrolase-like"/>
    <property type="match status" value="1"/>
</dbReference>
<dbReference type="Pfam" id="PF00753">
    <property type="entry name" value="Lactamase_B"/>
    <property type="match status" value="1"/>
</dbReference>
<dbReference type="Proteomes" id="UP000000657">
    <property type="component" value="Chromosome"/>
</dbReference>
<protein>
    <submittedName>
        <fullName evidence="2">Hydrolase</fullName>
    </submittedName>
</protein>
<dbReference type="eggNOG" id="COG0491">
    <property type="taxonomic scope" value="Bacteria"/>
</dbReference>
<gene>
    <name evidence="2" type="ordered locus">FRAAL4745</name>
</gene>
<dbReference type="SUPFAM" id="SSF56281">
    <property type="entry name" value="Metallo-hydrolase/oxidoreductase"/>
    <property type="match status" value="1"/>
</dbReference>
<dbReference type="InterPro" id="IPR001279">
    <property type="entry name" value="Metallo-B-lactamas"/>
</dbReference>
<dbReference type="KEGG" id="fal:FRAAL4745"/>
<dbReference type="CDD" id="cd16282">
    <property type="entry name" value="metallo-hydrolase-like_MBL-fold"/>
    <property type="match status" value="1"/>
</dbReference>
<dbReference type="GO" id="GO:0016787">
    <property type="term" value="F:hydrolase activity"/>
    <property type="evidence" value="ECO:0007669"/>
    <property type="project" value="UniProtKB-KW"/>
</dbReference>
<feature type="domain" description="Metallo-beta-lactamase" evidence="1">
    <location>
        <begin position="22"/>
        <end position="208"/>
    </location>
</feature>
<dbReference type="HOGENOM" id="CLU_074111_0_0_11"/>
<organism evidence="2 3">
    <name type="scientific">Frankia alni (strain DSM 45986 / CECT 9034 / ACN14a)</name>
    <dbReference type="NCBI Taxonomy" id="326424"/>
    <lineage>
        <taxon>Bacteria</taxon>
        <taxon>Bacillati</taxon>
        <taxon>Actinomycetota</taxon>
        <taxon>Actinomycetes</taxon>
        <taxon>Frankiales</taxon>
        <taxon>Frankiaceae</taxon>
        <taxon>Frankia</taxon>
    </lineage>
</organism>
<dbReference type="EMBL" id="CT573213">
    <property type="protein sequence ID" value="CAJ63386.1"/>
    <property type="molecule type" value="Genomic_DNA"/>
</dbReference>
<keyword evidence="3" id="KW-1185">Reference proteome</keyword>
<accession>Q0RGK1</accession>